<dbReference type="EMBL" id="OC946771">
    <property type="protein sequence ID" value="CAD7663327.1"/>
    <property type="molecule type" value="Genomic_DNA"/>
</dbReference>
<dbReference type="GO" id="GO:0005516">
    <property type="term" value="F:calmodulin binding"/>
    <property type="evidence" value="ECO:0007669"/>
    <property type="project" value="InterPro"/>
</dbReference>
<evidence type="ECO:0000256" key="2">
    <source>
        <dbReference type="ARBA" id="ARBA00022679"/>
    </source>
</evidence>
<dbReference type="InterPro" id="IPR011009">
    <property type="entry name" value="Kinase-like_dom_sf"/>
</dbReference>
<accession>A0A7R9MNW0</accession>
<dbReference type="SUPFAM" id="SSF56112">
    <property type="entry name" value="Protein kinase-like (PK-like)"/>
    <property type="match status" value="1"/>
</dbReference>
<dbReference type="EMBL" id="CAJPVJ010031946">
    <property type="protein sequence ID" value="CAG2180464.1"/>
    <property type="molecule type" value="Genomic_DNA"/>
</dbReference>
<reference evidence="4" key="1">
    <citation type="submission" date="2020-11" db="EMBL/GenBank/DDBJ databases">
        <authorList>
            <person name="Tran Van P."/>
        </authorList>
    </citation>
    <scope>NUCLEOTIDE SEQUENCE</scope>
</reference>
<dbReference type="InterPro" id="IPR002291">
    <property type="entry name" value="Phosph_kin_gamma"/>
</dbReference>
<keyword evidence="5" id="KW-1185">Reference proteome</keyword>
<evidence type="ECO:0000313" key="5">
    <source>
        <dbReference type="Proteomes" id="UP000728032"/>
    </source>
</evidence>
<dbReference type="AlphaFoldDB" id="A0A7R9MNW0"/>
<dbReference type="Gene3D" id="1.10.510.10">
    <property type="entry name" value="Transferase(Phosphotransferase) domain 1"/>
    <property type="match status" value="1"/>
</dbReference>
<gene>
    <name evidence="4" type="ORF">ONB1V03_LOCUS19887</name>
</gene>
<dbReference type="GO" id="GO:0005964">
    <property type="term" value="C:phosphorylase kinase complex"/>
    <property type="evidence" value="ECO:0007669"/>
    <property type="project" value="InterPro"/>
</dbReference>
<dbReference type="GO" id="GO:0005977">
    <property type="term" value="P:glycogen metabolic process"/>
    <property type="evidence" value="ECO:0007669"/>
    <property type="project" value="InterPro"/>
</dbReference>
<dbReference type="GO" id="GO:0004689">
    <property type="term" value="F:phosphorylase kinase activity"/>
    <property type="evidence" value="ECO:0007669"/>
    <property type="project" value="InterPro"/>
</dbReference>
<evidence type="ECO:0000256" key="3">
    <source>
        <dbReference type="ARBA" id="ARBA00022777"/>
    </source>
</evidence>
<sequence>MVMLRNIMEGKYEFCSPEWDDITDQPKDLIKKLLVIEPNERISATEALKHSFFQAVRARVGPFNARKTFQLAIMAVRAMIRIMRLKYTPEPLSLEMAKINPYRIKTLRKAIDGCAFRVYHHWVKRGEVQNRAALFENRPKVEVKLLYMQSIAMNTRS</sequence>
<evidence type="ECO:0000256" key="1">
    <source>
        <dbReference type="ARBA" id="ARBA00022527"/>
    </source>
</evidence>
<dbReference type="PANTHER" id="PTHR24347">
    <property type="entry name" value="SERINE/THREONINE-PROTEIN KINASE"/>
    <property type="match status" value="1"/>
</dbReference>
<name>A0A7R9MNW0_9ACAR</name>
<protein>
    <recommendedName>
        <fullName evidence="6">Protein kinase domain-containing protein</fullName>
    </recommendedName>
</protein>
<dbReference type="Proteomes" id="UP000728032">
    <property type="component" value="Unassembled WGS sequence"/>
</dbReference>
<evidence type="ECO:0008006" key="6">
    <source>
        <dbReference type="Google" id="ProtNLM"/>
    </source>
</evidence>
<dbReference type="GO" id="GO:0005524">
    <property type="term" value="F:ATP binding"/>
    <property type="evidence" value="ECO:0007669"/>
    <property type="project" value="InterPro"/>
</dbReference>
<organism evidence="4">
    <name type="scientific">Oppiella nova</name>
    <dbReference type="NCBI Taxonomy" id="334625"/>
    <lineage>
        <taxon>Eukaryota</taxon>
        <taxon>Metazoa</taxon>
        <taxon>Ecdysozoa</taxon>
        <taxon>Arthropoda</taxon>
        <taxon>Chelicerata</taxon>
        <taxon>Arachnida</taxon>
        <taxon>Acari</taxon>
        <taxon>Acariformes</taxon>
        <taxon>Sarcoptiformes</taxon>
        <taxon>Oribatida</taxon>
        <taxon>Brachypylina</taxon>
        <taxon>Oppioidea</taxon>
        <taxon>Oppiidae</taxon>
        <taxon>Oppiella</taxon>
    </lineage>
</organism>
<dbReference type="PRINTS" id="PR01049">
    <property type="entry name" value="PHOSPHBKNASE"/>
</dbReference>
<evidence type="ECO:0000313" key="4">
    <source>
        <dbReference type="EMBL" id="CAD7663327.1"/>
    </source>
</evidence>
<keyword evidence="1" id="KW-0723">Serine/threonine-protein kinase</keyword>
<proteinExistence type="predicted"/>
<keyword evidence="2" id="KW-0808">Transferase</keyword>
<keyword evidence="3" id="KW-0418">Kinase</keyword>
<dbReference type="OrthoDB" id="419455at2759"/>